<feature type="domain" description="RagB/SusD" evidence="6">
    <location>
        <begin position="354"/>
        <end position="516"/>
    </location>
</feature>
<keyword evidence="5" id="KW-0998">Cell outer membrane</keyword>
<keyword evidence="3" id="KW-0732">Signal</keyword>
<proteinExistence type="inferred from homology"/>
<comment type="caution">
    <text evidence="7">The sequence shown here is derived from an EMBL/GenBank/DDBJ whole genome shotgun (WGS) entry which is preliminary data.</text>
</comment>
<keyword evidence="4" id="KW-0472">Membrane</keyword>
<evidence type="ECO:0000259" key="6">
    <source>
        <dbReference type="Pfam" id="PF07980"/>
    </source>
</evidence>
<comment type="similarity">
    <text evidence="2">Belongs to the SusD family.</text>
</comment>
<reference evidence="8" key="1">
    <citation type="submission" date="2021-03" db="EMBL/GenBank/DDBJ databases">
        <title>Assistant Professor.</title>
        <authorList>
            <person name="Huq M.A."/>
        </authorList>
    </citation>
    <scope>NUCLEOTIDE SEQUENCE [LARGE SCALE GENOMIC DNA]</scope>
    <source>
        <strain evidence="8">MAH-28</strain>
    </source>
</reference>
<dbReference type="InterPro" id="IPR011990">
    <property type="entry name" value="TPR-like_helical_dom_sf"/>
</dbReference>
<accession>A0ABS3YEE6</accession>
<name>A0ABS3YEE6_9BACT</name>
<evidence type="ECO:0000256" key="2">
    <source>
        <dbReference type="ARBA" id="ARBA00006275"/>
    </source>
</evidence>
<dbReference type="RefSeq" id="WP_209146031.1">
    <property type="nucleotide sequence ID" value="NZ_JAGHKP010000002.1"/>
</dbReference>
<evidence type="ECO:0000256" key="5">
    <source>
        <dbReference type="ARBA" id="ARBA00023237"/>
    </source>
</evidence>
<evidence type="ECO:0000256" key="1">
    <source>
        <dbReference type="ARBA" id="ARBA00004442"/>
    </source>
</evidence>
<dbReference type="PROSITE" id="PS51257">
    <property type="entry name" value="PROKAR_LIPOPROTEIN"/>
    <property type="match status" value="1"/>
</dbReference>
<protein>
    <submittedName>
        <fullName evidence="7">RagB/SusD family nutrient uptake outer membrane protein</fullName>
    </submittedName>
</protein>
<sequence>MHFYKKISMVALASLTLASCTKLDEQLGSTLERSQADSVIQVASLLKTAYDGLQLPYQDQSNLWALQEMPSDEAVAPTRGGDWDDNGQWRSLKTHTWTAEHPIIGATFTNLLLLQYSATNVLNFRPSKQQAAEARFLRALSMFSVLDAFGQVPFREPGEDLRQAPKVLAGEEAVNFIIAELTAIIPDLPERSANVPAYVANKDGARTLLIKTHLNKGAFLNPAQPAFDAADLTQVVTLCDQILTSGRYSLANNYFDNLAYNNDEIGTENIFTQQNGPGQSTVRAGNAAFCHWAPTLHYHQTPGGWNGFSTVSAFYDKFEAVDTRRGGAYASVTPLTGLHVGMLVGQQYDKDGNALKDRKGNNLAFTRELALQESGNDLEIKGIRVVKYPPDMVTPGGSNSNNGNNDWVFFRLADVMLMKAEALLRNGNAAGALLIVNQLRVKRKATPLAALTLDVLLDERGRELYWEGWRRQDLIRFNKYLQPWQLKPSDDPRNLLFPIPVSDLAVNPNLKQNPGY</sequence>
<dbReference type="Proteomes" id="UP000679126">
    <property type="component" value="Unassembled WGS sequence"/>
</dbReference>
<keyword evidence="8" id="KW-1185">Reference proteome</keyword>
<dbReference type="EMBL" id="JAGHKP010000002">
    <property type="protein sequence ID" value="MBO9153057.1"/>
    <property type="molecule type" value="Genomic_DNA"/>
</dbReference>
<evidence type="ECO:0000256" key="4">
    <source>
        <dbReference type="ARBA" id="ARBA00023136"/>
    </source>
</evidence>
<dbReference type="InterPro" id="IPR012944">
    <property type="entry name" value="SusD_RagB_dom"/>
</dbReference>
<gene>
    <name evidence="7" type="ORF">J7I43_12595</name>
</gene>
<evidence type="ECO:0000313" key="8">
    <source>
        <dbReference type="Proteomes" id="UP000679126"/>
    </source>
</evidence>
<dbReference type="Pfam" id="PF07980">
    <property type="entry name" value="SusD_RagB"/>
    <property type="match status" value="1"/>
</dbReference>
<comment type="subcellular location">
    <subcellularLocation>
        <location evidence="1">Cell outer membrane</location>
    </subcellularLocation>
</comment>
<evidence type="ECO:0000313" key="7">
    <source>
        <dbReference type="EMBL" id="MBO9153057.1"/>
    </source>
</evidence>
<evidence type="ECO:0000256" key="3">
    <source>
        <dbReference type="ARBA" id="ARBA00022729"/>
    </source>
</evidence>
<organism evidence="7 8">
    <name type="scientific">Chitinophaga chungangae</name>
    <dbReference type="NCBI Taxonomy" id="2821488"/>
    <lineage>
        <taxon>Bacteria</taxon>
        <taxon>Pseudomonadati</taxon>
        <taxon>Bacteroidota</taxon>
        <taxon>Chitinophagia</taxon>
        <taxon>Chitinophagales</taxon>
        <taxon>Chitinophagaceae</taxon>
        <taxon>Chitinophaga</taxon>
    </lineage>
</organism>
<dbReference type="Gene3D" id="1.25.40.390">
    <property type="match status" value="1"/>
</dbReference>
<dbReference type="SUPFAM" id="SSF48452">
    <property type="entry name" value="TPR-like"/>
    <property type="match status" value="1"/>
</dbReference>